<dbReference type="Pfam" id="PF13328">
    <property type="entry name" value="HD_4"/>
    <property type="match status" value="1"/>
</dbReference>
<reference evidence="2 3" key="1">
    <citation type="submission" date="2018-08" db="EMBL/GenBank/DDBJ databases">
        <authorList>
            <person name="Khan S.A."/>
            <person name="Jeon C.O."/>
            <person name="Chun B.H."/>
            <person name="Jeong S.E."/>
        </authorList>
    </citation>
    <scope>NUCLEOTIDE SEQUENCE [LARGE SCALE GENOMIC DNA]</scope>
    <source>
        <strain evidence="2 3">S-16</strain>
    </source>
</reference>
<evidence type="ECO:0000259" key="1">
    <source>
        <dbReference type="SMART" id="SM00471"/>
    </source>
</evidence>
<sequence length="169" mass="18701">MQQQARSFAIHAHAEQKYGDYPYSFHLDAVAALAAPYGEEAVVVAYLHDTAEDTEATIAEIEHKFGPKIAACVSLLTDEPGANRKERKAKTYAKLAQVHGPNELALVVKAADRLANVRACLADRKESLWQLYRSEHKAFRTSAYRVGLCDPLWVELDSLLSEGAFDAKV</sequence>
<protein>
    <submittedName>
        <fullName evidence="2">Bifunctional (P)ppGpp synthetase/guanosine-3',5'-bis(Diphosphate) 3'-pyrophosphohydrolase</fullName>
    </submittedName>
</protein>
<dbReference type="InterPro" id="IPR052194">
    <property type="entry name" value="MESH1"/>
</dbReference>
<name>A0A3N7HKF0_9BURK</name>
<dbReference type="GO" id="GO:0008893">
    <property type="term" value="F:guanosine-3',5'-bis(diphosphate) 3'-diphosphatase activity"/>
    <property type="evidence" value="ECO:0007669"/>
    <property type="project" value="TreeGrafter"/>
</dbReference>
<dbReference type="EMBL" id="QUSW01000010">
    <property type="protein sequence ID" value="RQP21466.1"/>
    <property type="molecule type" value="Genomic_DNA"/>
</dbReference>
<feature type="domain" description="HD/PDEase" evidence="1">
    <location>
        <begin position="19"/>
        <end position="126"/>
    </location>
</feature>
<gene>
    <name evidence="2" type="ORF">DZC73_26455</name>
</gene>
<comment type="caution">
    <text evidence="2">The sequence shown here is derived from an EMBL/GenBank/DDBJ whole genome shotgun (WGS) entry which is preliminary data.</text>
</comment>
<accession>A0A3N7HKF0</accession>
<keyword evidence="2" id="KW-0378">Hydrolase</keyword>
<dbReference type="InterPro" id="IPR003607">
    <property type="entry name" value="HD/PDEase_dom"/>
</dbReference>
<reference evidence="2 3" key="2">
    <citation type="submission" date="2018-12" db="EMBL/GenBank/DDBJ databases">
        <title>Rhizobacter gummiphilus sp. nov., a rubber-degrading bacterium isolated from the soil of a botanical garden in Japan.</title>
        <authorList>
            <person name="Shunsuke S.S."/>
        </authorList>
    </citation>
    <scope>NUCLEOTIDE SEQUENCE [LARGE SCALE GENOMIC DNA]</scope>
    <source>
        <strain evidence="2 3">S-16</strain>
    </source>
</reference>
<dbReference type="PANTHER" id="PTHR46246:SF1">
    <property type="entry name" value="GUANOSINE-3',5'-BIS(DIPHOSPHATE) 3'-PYROPHOSPHOHYDROLASE MESH1"/>
    <property type="match status" value="1"/>
</dbReference>
<keyword evidence="3" id="KW-1185">Reference proteome</keyword>
<dbReference type="SUPFAM" id="SSF109604">
    <property type="entry name" value="HD-domain/PDEase-like"/>
    <property type="match status" value="1"/>
</dbReference>
<organism evidence="2 3">
    <name type="scientific">Piscinibacter terrae</name>
    <dbReference type="NCBI Taxonomy" id="2496871"/>
    <lineage>
        <taxon>Bacteria</taxon>
        <taxon>Pseudomonadati</taxon>
        <taxon>Pseudomonadota</taxon>
        <taxon>Betaproteobacteria</taxon>
        <taxon>Burkholderiales</taxon>
        <taxon>Sphaerotilaceae</taxon>
        <taxon>Piscinibacter</taxon>
    </lineage>
</organism>
<evidence type="ECO:0000313" key="3">
    <source>
        <dbReference type="Proteomes" id="UP000267464"/>
    </source>
</evidence>
<dbReference type="Gene3D" id="1.10.3210.10">
    <property type="entry name" value="Hypothetical protein af1432"/>
    <property type="match status" value="1"/>
</dbReference>
<dbReference type="PANTHER" id="PTHR46246">
    <property type="entry name" value="GUANOSINE-3',5'-BIS(DIPHOSPHATE) 3'-PYROPHOSPHOHYDROLASE MESH1"/>
    <property type="match status" value="1"/>
</dbReference>
<evidence type="ECO:0000313" key="2">
    <source>
        <dbReference type="EMBL" id="RQP21466.1"/>
    </source>
</evidence>
<proteinExistence type="predicted"/>
<dbReference type="SMART" id="SM00471">
    <property type="entry name" value="HDc"/>
    <property type="match status" value="1"/>
</dbReference>
<dbReference type="Proteomes" id="UP000267464">
    <property type="component" value="Unassembled WGS sequence"/>
</dbReference>
<dbReference type="AlphaFoldDB" id="A0A3N7HKF0"/>
<dbReference type="RefSeq" id="WP_124543406.1">
    <property type="nucleotide sequence ID" value="NZ_QUSW01000010.1"/>
</dbReference>
<dbReference type="OrthoDB" id="9802385at2"/>